<sequence>MGKGALNIFFIFGFLVLSACSSGANDEKLSIYFFGDVPRDREEQLHKMIENEIGEVEEEIHISIEPVQHERILVVIAAQEGDLYFIDQSKDVFFDPVGLVPLDGLFSDDAREGSRQYVAEDEETGEEQLFAVSINEQTRFIDELDIELSNAMFAFVDKRSTHIELSKKILEALY</sequence>
<organism evidence="1 3">
    <name type="scientific">Alkalihalobacillus alcalophilus ATCC 27647 = CGMCC 1.3604</name>
    <dbReference type="NCBI Taxonomy" id="1218173"/>
    <lineage>
        <taxon>Bacteria</taxon>
        <taxon>Bacillati</taxon>
        <taxon>Bacillota</taxon>
        <taxon>Bacilli</taxon>
        <taxon>Bacillales</taxon>
        <taxon>Bacillaceae</taxon>
        <taxon>Alkalihalobacillus</taxon>
    </lineage>
</organism>
<keyword evidence="3" id="KW-1185">Reference proteome</keyword>
<dbReference type="eggNOG" id="COG1653">
    <property type="taxonomic scope" value="Bacteria"/>
</dbReference>
<dbReference type="EMBL" id="ALPT02000004">
    <property type="protein sequence ID" value="KGA98851.1"/>
    <property type="molecule type" value="Genomic_DNA"/>
</dbReference>
<reference evidence="1 3" key="1">
    <citation type="journal article" date="2014" name="Genome Announc.">
        <title>Draft Genome Sequence of Bacillus alcalophilus AV1934, a Classic Alkaliphile Isolated from Human Feces in 1934.</title>
        <authorList>
            <person name="Attie O."/>
            <person name="Jayaprakash A."/>
            <person name="Shah H."/>
            <person name="Paulsen I.T."/>
            <person name="Morino M."/>
            <person name="Takahashi Y."/>
            <person name="Narumi I."/>
            <person name="Sachidanandam R."/>
            <person name="Satoh K."/>
            <person name="Ito M."/>
            <person name="Krulwich T.A."/>
        </authorList>
    </citation>
    <scope>NUCLEOTIDE SEQUENCE [LARGE SCALE GENOMIC DNA]</scope>
    <source>
        <strain evidence="1 3">AV1934</strain>
    </source>
</reference>
<dbReference type="AlphaFoldDB" id="A0A094WPW2"/>
<accession>A0A094WPW2</accession>
<evidence type="ECO:0000313" key="2">
    <source>
        <dbReference type="EMBL" id="THG90737.1"/>
    </source>
</evidence>
<dbReference type="PROSITE" id="PS51257">
    <property type="entry name" value="PROKAR_LIPOPROTEIN"/>
    <property type="match status" value="1"/>
</dbReference>
<gene>
    <name evidence="2" type="ORF">AJ85_09200</name>
    <name evidence="1" type="ORF">BALCAV_0201890</name>
</gene>
<evidence type="ECO:0000313" key="4">
    <source>
        <dbReference type="Proteomes" id="UP000297014"/>
    </source>
</evidence>
<dbReference type="STRING" id="1218173.BALCAV_0201890"/>
<evidence type="ECO:0000313" key="1">
    <source>
        <dbReference type="EMBL" id="KGA98851.1"/>
    </source>
</evidence>
<dbReference type="Proteomes" id="UP000297014">
    <property type="component" value="Unassembled WGS sequence"/>
</dbReference>
<reference evidence="2 4" key="2">
    <citation type="submission" date="2014-01" db="EMBL/GenBank/DDBJ databases">
        <title>Draft genome sequencing of Bacillus alcalophilus CGMCC 1.3604.</title>
        <authorList>
            <person name="Yang J."/>
            <person name="Diao L."/>
            <person name="Yang S."/>
        </authorList>
    </citation>
    <scope>NUCLEOTIDE SEQUENCE [LARGE SCALE GENOMIC DNA]</scope>
    <source>
        <strain evidence="2 4">CGMCC 1.3604</strain>
    </source>
</reference>
<proteinExistence type="predicted"/>
<comment type="caution">
    <text evidence="1">The sequence shown here is derived from an EMBL/GenBank/DDBJ whole genome shotgun (WGS) entry which is preliminary data.</text>
</comment>
<evidence type="ECO:0000313" key="3">
    <source>
        <dbReference type="Proteomes" id="UP000002754"/>
    </source>
</evidence>
<dbReference type="Proteomes" id="UP000002754">
    <property type="component" value="Unassembled WGS sequence"/>
</dbReference>
<evidence type="ECO:0008006" key="5">
    <source>
        <dbReference type="Google" id="ProtNLM"/>
    </source>
</evidence>
<dbReference type="EMBL" id="JALP01000123">
    <property type="protein sequence ID" value="THG90737.1"/>
    <property type="molecule type" value="Genomic_DNA"/>
</dbReference>
<dbReference type="RefSeq" id="WP_003320948.1">
    <property type="nucleotide sequence ID" value="NZ_ALPT02000004.1"/>
</dbReference>
<name>A0A094WPW2_ALKAL</name>
<protein>
    <recommendedName>
        <fullName evidence="5">Lipoprotein</fullName>
    </recommendedName>
</protein>